<evidence type="ECO:0000256" key="2">
    <source>
        <dbReference type="SAM" id="Coils"/>
    </source>
</evidence>
<evidence type="ECO:0000313" key="3">
    <source>
        <dbReference type="EMBL" id="KAL0954359.1"/>
    </source>
</evidence>
<accession>A0ABR3JF53</accession>
<dbReference type="Proteomes" id="UP001556367">
    <property type="component" value="Unassembled WGS sequence"/>
</dbReference>
<feature type="coiled-coil region" evidence="2">
    <location>
        <begin position="35"/>
        <end position="62"/>
    </location>
</feature>
<sequence length="451" mass="49302">MPVPNDDQEQLLNLLPCLDIPSSFSKPDAEADGAISSLQEWKRQAELKLNQLRELLSRTTTDTVNAGENPELPLDKQAEVVARVAAFDGEGTWVTPGSRAAAIDILKTYDATSVPLLRQILSKHVKPIFQANPHPYVNLSTGRKLARAAGGPLAAQDYYESQTWKTHPGLPNLVSWCIRNIKTESWEDLWHLIVPPLMTLLDDYEASYKKCGAELVLQMLNSVPRSVLQRTGIGSLLRTSLSNALTQLKREDSPALIRAAIPASLKLTLHTTDPGSMERFDQLCALLGDGIIGSIWLYSSLDLPALQASVDALPPVLDALGIGCVRYLKALVPQLVYPLLPSSPLDRSWQIASLRALGCVIDLCAPRMHRWKGRVIEGVGKAWVASLDAGSTDEQTLLLQSELIVICQKLAKACPSVVKEEYAALLAAEHDVFEELLSDIVSQPQCKAQSS</sequence>
<protein>
    <submittedName>
        <fullName evidence="3">Uncharacterized protein</fullName>
    </submittedName>
</protein>
<reference evidence="4" key="1">
    <citation type="submission" date="2024-06" db="EMBL/GenBank/DDBJ databases">
        <title>Multi-omics analyses provide insights into the biosynthesis of the anticancer antibiotic pleurotin in Hohenbuehelia grisea.</title>
        <authorList>
            <person name="Weaver J.A."/>
            <person name="Alberti F."/>
        </authorList>
    </citation>
    <scope>NUCLEOTIDE SEQUENCE [LARGE SCALE GENOMIC DNA]</scope>
    <source>
        <strain evidence="4">T-177</strain>
    </source>
</reference>
<comment type="similarity">
    <text evidence="1">Belongs to the TTI2 family.</text>
</comment>
<organism evidence="3 4">
    <name type="scientific">Hohenbuehelia grisea</name>
    <dbReference type="NCBI Taxonomy" id="104357"/>
    <lineage>
        <taxon>Eukaryota</taxon>
        <taxon>Fungi</taxon>
        <taxon>Dikarya</taxon>
        <taxon>Basidiomycota</taxon>
        <taxon>Agaricomycotina</taxon>
        <taxon>Agaricomycetes</taxon>
        <taxon>Agaricomycetidae</taxon>
        <taxon>Agaricales</taxon>
        <taxon>Pleurotineae</taxon>
        <taxon>Pleurotaceae</taxon>
        <taxon>Hohenbuehelia</taxon>
    </lineage>
</organism>
<dbReference type="SUPFAM" id="SSF48371">
    <property type="entry name" value="ARM repeat"/>
    <property type="match status" value="1"/>
</dbReference>
<gene>
    <name evidence="3" type="ORF">HGRIS_003352</name>
</gene>
<dbReference type="Pfam" id="PF10521">
    <property type="entry name" value="Tti2"/>
    <property type="match status" value="1"/>
</dbReference>
<comment type="caution">
    <text evidence="3">The sequence shown here is derived from an EMBL/GenBank/DDBJ whole genome shotgun (WGS) entry which is preliminary data.</text>
</comment>
<proteinExistence type="inferred from homology"/>
<keyword evidence="4" id="KW-1185">Reference proteome</keyword>
<dbReference type="InterPro" id="IPR016024">
    <property type="entry name" value="ARM-type_fold"/>
</dbReference>
<name>A0ABR3JF53_9AGAR</name>
<evidence type="ECO:0000313" key="4">
    <source>
        <dbReference type="Proteomes" id="UP001556367"/>
    </source>
</evidence>
<evidence type="ECO:0000256" key="1">
    <source>
        <dbReference type="ARBA" id="ARBA00034736"/>
    </source>
</evidence>
<dbReference type="EMBL" id="JASNQZ010000007">
    <property type="protein sequence ID" value="KAL0954359.1"/>
    <property type="molecule type" value="Genomic_DNA"/>
</dbReference>
<dbReference type="PANTHER" id="PTHR32226:SF2">
    <property type="entry name" value="TELO2-INTERACTING PROTEIN 2"/>
    <property type="match status" value="1"/>
</dbReference>
<dbReference type="InterPro" id="IPR018870">
    <property type="entry name" value="Tti2"/>
</dbReference>
<keyword evidence="2" id="KW-0175">Coiled coil</keyword>
<dbReference type="PANTHER" id="PTHR32226">
    <property type="entry name" value="TELO2-INTERACTING PROTEIN 2"/>
    <property type="match status" value="1"/>
</dbReference>